<comment type="similarity">
    <text evidence="1 2">Belongs to the small heat shock protein (HSP20) family.</text>
</comment>
<feature type="compositionally biased region" description="Basic and acidic residues" evidence="3">
    <location>
        <begin position="84"/>
        <end position="96"/>
    </location>
</feature>
<dbReference type="AlphaFoldDB" id="A0A517Z8L2"/>
<accession>A0A517Z8L2</accession>
<evidence type="ECO:0000313" key="6">
    <source>
        <dbReference type="Proteomes" id="UP000320496"/>
    </source>
</evidence>
<evidence type="ECO:0000313" key="5">
    <source>
        <dbReference type="EMBL" id="QDU38805.1"/>
    </source>
</evidence>
<name>A0A517Z8L2_9PLAN</name>
<dbReference type="PANTHER" id="PTHR11527">
    <property type="entry name" value="HEAT-SHOCK PROTEIN 20 FAMILY MEMBER"/>
    <property type="match status" value="1"/>
</dbReference>
<dbReference type="InterPro" id="IPR008978">
    <property type="entry name" value="HSP20-like_chaperone"/>
</dbReference>
<gene>
    <name evidence="5" type="primary">hspA_4</name>
    <name evidence="5" type="ORF">Mal4_31350</name>
</gene>
<evidence type="ECO:0000256" key="3">
    <source>
        <dbReference type="SAM" id="MobiDB-lite"/>
    </source>
</evidence>
<evidence type="ECO:0000256" key="2">
    <source>
        <dbReference type="RuleBase" id="RU003616"/>
    </source>
</evidence>
<feature type="domain" description="SHSP" evidence="4">
    <location>
        <begin position="31"/>
        <end position="144"/>
    </location>
</feature>
<dbReference type="CDD" id="cd06464">
    <property type="entry name" value="ACD_sHsps-like"/>
    <property type="match status" value="1"/>
</dbReference>
<dbReference type="Gene3D" id="2.60.40.790">
    <property type="match status" value="1"/>
</dbReference>
<dbReference type="Pfam" id="PF00011">
    <property type="entry name" value="HSP20"/>
    <property type="match status" value="1"/>
</dbReference>
<feature type="region of interest" description="Disordered" evidence="3">
    <location>
        <begin position="78"/>
        <end position="99"/>
    </location>
</feature>
<dbReference type="InterPro" id="IPR002068">
    <property type="entry name" value="A-crystallin/Hsp20_dom"/>
</dbReference>
<sequence>MFHNNRLSKFWNVFEELEAEFDRQLAGLSHAGRHALPRGVNVWLGDDGAAIDVDLPGRDPGTVELTVEGDVVHLSVAEAANEEGSEKTNWRQRERSTSGWKRSFRLPFSADSAATSAVYEDGVLRIAVPRLAETAPARIEVKAR</sequence>
<dbReference type="EMBL" id="CP036275">
    <property type="protein sequence ID" value="QDU38805.1"/>
    <property type="molecule type" value="Genomic_DNA"/>
</dbReference>
<organism evidence="5 6">
    <name type="scientific">Maioricimonas rarisocia</name>
    <dbReference type="NCBI Taxonomy" id="2528026"/>
    <lineage>
        <taxon>Bacteria</taxon>
        <taxon>Pseudomonadati</taxon>
        <taxon>Planctomycetota</taxon>
        <taxon>Planctomycetia</taxon>
        <taxon>Planctomycetales</taxon>
        <taxon>Planctomycetaceae</taxon>
        <taxon>Maioricimonas</taxon>
    </lineage>
</organism>
<dbReference type="KEGG" id="mri:Mal4_31350"/>
<dbReference type="Proteomes" id="UP000320496">
    <property type="component" value="Chromosome"/>
</dbReference>
<dbReference type="RefSeq" id="WP_145370055.1">
    <property type="nucleotide sequence ID" value="NZ_CP036275.1"/>
</dbReference>
<dbReference type="PROSITE" id="PS01031">
    <property type="entry name" value="SHSP"/>
    <property type="match status" value="1"/>
</dbReference>
<dbReference type="InterPro" id="IPR031107">
    <property type="entry name" value="Small_HSP"/>
</dbReference>
<evidence type="ECO:0000259" key="4">
    <source>
        <dbReference type="PROSITE" id="PS01031"/>
    </source>
</evidence>
<protein>
    <submittedName>
        <fullName evidence="5">Spore protein SP21</fullName>
    </submittedName>
</protein>
<evidence type="ECO:0000256" key="1">
    <source>
        <dbReference type="PROSITE-ProRule" id="PRU00285"/>
    </source>
</evidence>
<dbReference type="OrthoDB" id="268718at2"/>
<keyword evidence="6" id="KW-1185">Reference proteome</keyword>
<proteinExistence type="inferred from homology"/>
<reference evidence="5 6" key="1">
    <citation type="submission" date="2019-02" db="EMBL/GenBank/DDBJ databases">
        <title>Deep-cultivation of Planctomycetes and their phenomic and genomic characterization uncovers novel biology.</title>
        <authorList>
            <person name="Wiegand S."/>
            <person name="Jogler M."/>
            <person name="Boedeker C."/>
            <person name="Pinto D."/>
            <person name="Vollmers J."/>
            <person name="Rivas-Marin E."/>
            <person name="Kohn T."/>
            <person name="Peeters S.H."/>
            <person name="Heuer A."/>
            <person name="Rast P."/>
            <person name="Oberbeckmann S."/>
            <person name="Bunk B."/>
            <person name="Jeske O."/>
            <person name="Meyerdierks A."/>
            <person name="Storesund J.E."/>
            <person name="Kallscheuer N."/>
            <person name="Luecker S."/>
            <person name="Lage O.M."/>
            <person name="Pohl T."/>
            <person name="Merkel B.J."/>
            <person name="Hornburger P."/>
            <person name="Mueller R.-W."/>
            <person name="Bruemmer F."/>
            <person name="Labrenz M."/>
            <person name="Spormann A.M."/>
            <person name="Op den Camp H."/>
            <person name="Overmann J."/>
            <person name="Amann R."/>
            <person name="Jetten M.S.M."/>
            <person name="Mascher T."/>
            <person name="Medema M.H."/>
            <person name="Devos D.P."/>
            <person name="Kaster A.-K."/>
            <person name="Ovreas L."/>
            <person name="Rohde M."/>
            <person name="Galperin M.Y."/>
            <person name="Jogler C."/>
        </authorList>
    </citation>
    <scope>NUCLEOTIDE SEQUENCE [LARGE SCALE GENOMIC DNA]</scope>
    <source>
        <strain evidence="5 6">Mal4</strain>
    </source>
</reference>
<dbReference type="SUPFAM" id="SSF49764">
    <property type="entry name" value="HSP20-like chaperones"/>
    <property type="match status" value="1"/>
</dbReference>